<dbReference type="PROSITE" id="PS00862">
    <property type="entry name" value="OX2_COVAL_FAD"/>
    <property type="match status" value="1"/>
</dbReference>
<dbReference type="PANTHER" id="PTHR42973:SF39">
    <property type="entry name" value="FAD-BINDING PCMH-TYPE DOMAIN-CONTAINING PROTEIN"/>
    <property type="match status" value="1"/>
</dbReference>
<dbReference type="InterPro" id="IPR006094">
    <property type="entry name" value="Oxid_FAD_bind_N"/>
</dbReference>
<protein>
    <submittedName>
        <fullName evidence="7">FAD-binding oxidoreductase</fullName>
    </submittedName>
</protein>
<gene>
    <name evidence="7" type="ORF">OEW28_12570</name>
</gene>
<dbReference type="RefSeq" id="WP_263735119.1">
    <property type="nucleotide sequence ID" value="NZ_JAOWKY010000003.1"/>
</dbReference>
<dbReference type="InterPro" id="IPR016166">
    <property type="entry name" value="FAD-bd_PCMH"/>
</dbReference>
<evidence type="ECO:0000256" key="2">
    <source>
        <dbReference type="ARBA" id="ARBA00005466"/>
    </source>
</evidence>
<comment type="caution">
    <text evidence="7">The sequence shown here is derived from an EMBL/GenBank/DDBJ whole genome shotgun (WGS) entry which is preliminary data.</text>
</comment>
<feature type="domain" description="FAD-binding PCMH-type" evidence="6">
    <location>
        <begin position="37"/>
        <end position="208"/>
    </location>
</feature>
<dbReference type="InterPro" id="IPR050416">
    <property type="entry name" value="FAD-linked_Oxidoreductase"/>
</dbReference>
<keyword evidence="4" id="KW-0274">FAD</keyword>
<dbReference type="PROSITE" id="PS51387">
    <property type="entry name" value="FAD_PCMH"/>
    <property type="match status" value="1"/>
</dbReference>
<evidence type="ECO:0000256" key="1">
    <source>
        <dbReference type="ARBA" id="ARBA00001974"/>
    </source>
</evidence>
<dbReference type="SUPFAM" id="SSF56176">
    <property type="entry name" value="FAD-binding/transporter-associated domain-like"/>
    <property type="match status" value="1"/>
</dbReference>
<evidence type="ECO:0000259" key="6">
    <source>
        <dbReference type="PROSITE" id="PS51387"/>
    </source>
</evidence>
<dbReference type="PANTHER" id="PTHR42973">
    <property type="entry name" value="BINDING OXIDOREDUCTASE, PUTATIVE (AFU_ORTHOLOGUE AFUA_1G17690)-RELATED"/>
    <property type="match status" value="1"/>
</dbReference>
<dbReference type="Gene3D" id="3.30.465.10">
    <property type="match status" value="1"/>
</dbReference>
<keyword evidence="5" id="KW-0560">Oxidoreductase</keyword>
<evidence type="ECO:0000313" key="8">
    <source>
        <dbReference type="Proteomes" id="UP001652542"/>
    </source>
</evidence>
<dbReference type="EMBL" id="JAOWKY010000003">
    <property type="protein sequence ID" value="MCV2869461.1"/>
    <property type="molecule type" value="Genomic_DNA"/>
</dbReference>
<comment type="similarity">
    <text evidence="2">Belongs to the oxygen-dependent FAD-linked oxidoreductase family.</text>
</comment>
<dbReference type="InterPro" id="IPR012951">
    <property type="entry name" value="BBE"/>
</dbReference>
<evidence type="ECO:0000256" key="3">
    <source>
        <dbReference type="ARBA" id="ARBA00022630"/>
    </source>
</evidence>
<dbReference type="Gene3D" id="3.30.43.10">
    <property type="entry name" value="Uridine Diphospho-n-acetylenolpyruvylglucosamine Reductase, domain 2"/>
    <property type="match status" value="1"/>
</dbReference>
<sequence>MDDLHRSLNDLSGGFGGEIFQGDDPGYDTARAVWNAMIDRRPALIARCRGTADVIAAVNHARDHGLAVSIRGGGHNVAGHAVGEGALMIDLSQMRAVHVDPAGRVAVVEGGATWGDLDREAQAFGLATPGGLISDTGVAGLTLSGGVGWLRARHGLSIDNLVAADVVTADGRLVRASETENPDLLWALKGGGGNFGVVVRFEFALHPFGPEVMFAAPIHAIEDGPAPIRAWRDFVAEHSDQVGSLCEFSTVPESEDFAPEHWGKRVYTLACVWNGDPEEGESALAPLRDLGNPIADFSGRMTYCDVQKLFDTQIPFGDFRCYWKARYLTALPDEMIELAMRNAATAPSSNSISSLWNFGGATARVAADATAFGDRSMGWMYSLDSIWDDPADDRANIDWSREGWDASARFGLAGRIYLNFPGHGEDNAALTETAFGANYAKLVAIKTKYDPTNMFRFNQNIAPKDREERSGAG</sequence>
<evidence type="ECO:0000256" key="4">
    <source>
        <dbReference type="ARBA" id="ARBA00022827"/>
    </source>
</evidence>
<evidence type="ECO:0000256" key="5">
    <source>
        <dbReference type="ARBA" id="ARBA00023002"/>
    </source>
</evidence>
<dbReference type="InterPro" id="IPR036318">
    <property type="entry name" value="FAD-bd_PCMH-like_sf"/>
</dbReference>
<keyword evidence="3" id="KW-0285">Flavoprotein</keyword>
<dbReference type="InterPro" id="IPR016167">
    <property type="entry name" value="FAD-bd_PCMH_sub1"/>
</dbReference>
<dbReference type="Pfam" id="PF08031">
    <property type="entry name" value="BBE"/>
    <property type="match status" value="1"/>
</dbReference>
<keyword evidence="8" id="KW-1185">Reference proteome</keyword>
<reference evidence="7 8" key="1">
    <citation type="submission" date="2022-10" db="EMBL/GenBank/DDBJ databases">
        <title>Defluviimonas sp. nov., isolated from ocean surface water.</title>
        <authorList>
            <person name="He W."/>
            <person name="Wang L."/>
            <person name="Zhang D.-F."/>
        </authorList>
    </citation>
    <scope>NUCLEOTIDE SEQUENCE [LARGE SCALE GENOMIC DNA]</scope>
    <source>
        <strain evidence="7 8">WL0002</strain>
    </source>
</reference>
<name>A0ABT2ZFC4_9RHOB</name>
<organism evidence="7 8">
    <name type="scientific">Albidovulum marisflavi</name>
    <dbReference type="NCBI Taxonomy" id="2984159"/>
    <lineage>
        <taxon>Bacteria</taxon>
        <taxon>Pseudomonadati</taxon>
        <taxon>Pseudomonadota</taxon>
        <taxon>Alphaproteobacteria</taxon>
        <taxon>Rhodobacterales</taxon>
        <taxon>Paracoccaceae</taxon>
        <taxon>Albidovulum</taxon>
    </lineage>
</organism>
<dbReference type="InterPro" id="IPR006093">
    <property type="entry name" value="Oxy_OxRdtase_FAD_BS"/>
</dbReference>
<dbReference type="Proteomes" id="UP001652542">
    <property type="component" value="Unassembled WGS sequence"/>
</dbReference>
<dbReference type="InterPro" id="IPR016169">
    <property type="entry name" value="FAD-bd_PCMH_sub2"/>
</dbReference>
<comment type="cofactor">
    <cofactor evidence="1">
        <name>FAD</name>
        <dbReference type="ChEBI" id="CHEBI:57692"/>
    </cofactor>
</comment>
<dbReference type="Pfam" id="PF01565">
    <property type="entry name" value="FAD_binding_4"/>
    <property type="match status" value="1"/>
</dbReference>
<dbReference type="Gene3D" id="3.40.462.20">
    <property type="match status" value="1"/>
</dbReference>
<evidence type="ECO:0000313" key="7">
    <source>
        <dbReference type="EMBL" id="MCV2869461.1"/>
    </source>
</evidence>
<accession>A0ABT2ZFC4</accession>
<proteinExistence type="inferred from homology"/>